<dbReference type="InterPro" id="IPR001647">
    <property type="entry name" value="HTH_TetR"/>
</dbReference>
<dbReference type="Gene3D" id="1.10.357.10">
    <property type="entry name" value="Tetracycline Repressor, domain 2"/>
    <property type="match status" value="1"/>
</dbReference>
<feature type="DNA-binding region" description="H-T-H motif" evidence="2">
    <location>
        <begin position="33"/>
        <end position="52"/>
    </location>
</feature>
<dbReference type="PANTHER" id="PTHR30055:SF231">
    <property type="entry name" value="TRANSCRIPTIONAL REGULATORY PROTEIN (PROBABLY DEOR-FAMILY)-RELATED"/>
    <property type="match status" value="1"/>
</dbReference>
<sequence length="200" mass="21727">MSATTTSKGERRRRQLIEAAAELLREGGFEAVRHRAVAERAGVPLASTTYYFDSLDDLIAGAVESSAVAELAAIRDQVDSVSRRRRGARATVDLIVTALIGADDDPDREPIVARCERLAASARYPEVLAVHARLASQFLDLMADVIRRSGRRASREDLRNLLRLAQGTMLGSMIEADAHPRESVRDALLSVIDVLAPPVG</sequence>
<feature type="domain" description="HTH tetR-type" evidence="3">
    <location>
        <begin position="10"/>
        <end position="70"/>
    </location>
</feature>
<dbReference type="InterPro" id="IPR041583">
    <property type="entry name" value="TetR_C_31"/>
</dbReference>
<dbReference type="Pfam" id="PF17940">
    <property type="entry name" value="TetR_C_31"/>
    <property type="match status" value="1"/>
</dbReference>
<keyword evidence="1 2" id="KW-0238">DNA-binding</keyword>
<dbReference type="PRINTS" id="PR00455">
    <property type="entry name" value="HTHTETR"/>
</dbReference>
<dbReference type="RefSeq" id="WP_277833777.1">
    <property type="nucleotide sequence ID" value="NZ_JAAIVF010000005.1"/>
</dbReference>
<dbReference type="Pfam" id="PF00440">
    <property type="entry name" value="TetR_N"/>
    <property type="match status" value="1"/>
</dbReference>
<gene>
    <name evidence="4" type="ORF">NVS88_11085</name>
</gene>
<dbReference type="PANTHER" id="PTHR30055">
    <property type="entry name" value="HTH-TYPE TRANSCRIPTIONAL REGULATOR RUTR"/>
    <property type="match status" value="1"/>
</dbReference>
<evidence type="ECO:0000256" key="2">
    <source>
        <dbReference type="PROSITE-ProRule" id="PRU00335"/>
    </source>
</evidence>
<accession>A0A9X4RED8</accession>
<dbReference type="InterPro" id="IPR009057">
    <property type="entry name" value="Homeodomain-like_sf"/>
</dbReference>
<name>A0A9X4RED8_9ACTN</name>
<proteinExistence type="predicted"/>
<dbReference type="SUPFAM" id="SSF46689">
    <property type="entry name" value="Homeodomain-like"/>
    <property type="match status" value="1"/>
</dbReference>
<organism evidence="4 5">
    <name type="scientific">Speluncibacter jeojiensis</name>
    <dbReference type="NCBI Taxonomy" id="2710754"/>
    <lineage>
        <taxon>Bacteria</taxon>
        <taxon>Bacillati</taxon>
        <taxon>Actinomycetota</taxon>
        <taxon>Actinomycetes</taxon>
        <taxon>Mycobacteriales</taxon>
        <taxon>Speluncibacteraceae</taxon>
        <taxon>Speluncibacter</taxon>
    </lineage>
</organism>
<evidence type="ECO:0000313" key="5">
    <source>
        <dbReference type="Proteomes" id="UP001152755"/>
    </source>
</evidence>
<dbReference type="Proteomes" id="UP001152755">
    <property type="component" value="Unassembled WGS sequence"/>
</dbReference>
<keyword evidence="5" id="KW-1185">Reference proteome</keyword>
<evidence type="ECO:0000259" key="3">
    <source>
        <dbReference type="PROSITE" id="PS50977"/>
    </source>
</evidence>
<dbReference type="GO" id="GO:0000976">
    <property type="term" value="F:transcription cis-regulatory region binding"/>
    <property type="evidence" value="ECO:0007669"/>
    <property type="project" value="TreeGrafter"/>
</dbReference>
<dbReference type="InterPro" id="IPR050109">
    <property type="entry name" value="HTH-type_TetR-like_transc_reg"/>
</dbReference>
<evidence type="ECO:0000256" key="1">
    <source>
        <dbReference type="ARBA" id="ARBA00023125"/>
    </source>
</evidence>
<dbReference type="EMBL" id="JANRHA010000006">
    <property type="protein sequence ID" value="MDG3015097.1"/>
    <property type="molecule type" value="Genomic_DNA"/>
</dbReference>
<protein>
    <submittedName>
        <fullName evidence="4">TetR family transcriptional regulator</fullName>
    </submittedName>
</protein>
<dbReference type="GO" id="GO:0003700">
    <property type="term" value="F:DNA-binding transcription factor activity"/>
    <property type="evidence" value="ECO:0007669"/>
    <property type="project" value="TreeGrafter"/>
</dbReference>
<reference evidence="4" key="1">
    <citation type="submission" date="2022-08" db="EMBL/GenBank/DDBJ databases">
        <title>Genome analysis of Corynebacteriales strain.</title>
        <authorList>
            <person name="Lee S.D."/>
        </authorList>
    </citation>
    <scope>NUCLEOTIDE SEQUENCE</scope>
    <source>
        <strain evidence="4">D3-21</strain>
    </source>
</reference>
<comment type="caution">
    <text evidence="4">The sequence shown here is derived from an EMBL/GenBank/DDBJ whole genome shotgun (WGS) entry which is preliminary data.</text>
</comment>
<evidence type="ECO:0000313" key="4">
    <source>
        <dbReference type="EMBL" id="MDG3015097.1"/>
    </source>
</evidence>
<dbReference type="PROSITE" id="PS50977">
    <property type="entry name" value="HTH_TETR_2"/>
    <property type="match status" value="1"/>
</dbReference>
<dbReference type="AlphaFoldDB" id="A0A9X4RED8"/>